<dbReference type="PANTHER" id="PTHR13887">
    <property type="entry name" value="GLUTATHIONE S-TRANSFERASE KAPPA"/>
    <property type="match status" value="1"/>
</dbReference>
<dbReference type="Pfam" id="PF01323">
    <property type="entry name" value="DSBA"/>
    <property type="match status" value="1"/>
</dbReference>
<feature type="signal peptide" evidence="5">
    <location>
        <begin position="1"/>
        <end position="19"/>
    </location>
</feature>
<keyword evidence="4" id="KW-0676">Redox-active center</keyword>
<dbReference type="InterPro" id="IPR013766">
    <property type="entry name" value="Thioredoxin_domain"/>
</dbReference>
<accession>A0ABM9S436</accession>
<evidence type="ECO:0000256" key="2">
    <source>
        <dbReference type="ARBA" id="ARBA00023002"/>
    </source>
</evidence>
<keyword evidence="3" id="KW-1015">Disulfide bond</keyword>
<reference evidence="7 8" key="1">
    <citation type="submission" date="2015-03" db="EMBL/GenBank/DDBJ databases">
        <authorList>
            <consortium name="Pathogen Informatics"/>
            <person name="Murphy D."/>
        </authorList>
    </citation>
    <scope>NUCLEOTIDE SEQUENCE [LARGE SCALE GENOMIC DNA]</scope>
    <source>
        <strain evidence="8">type strain: CIP110231</strain>
    </source>
</reference>
<keyword evidence="2" id="KW-0560">Oxidoreductase</keyword>
<evidence type="ECO:0000256" key="3">
    <source>
        <dbReference type="ARBA" id="ARBA00023157"/>
    </source>
</evidence>
<organism evidence="7 8">
    <name type="scientific">Yersinia nurmii</name>
    <dbReference type="NCBI Taxonomy" id="685706"/>
    <lineage>
        <taxon>Bacteria</taxon>
        <taxon>Pseudomonadati</taxon>
        <taxon>Pseudomonadota</taxon>
        <taxon>Gammaproteobacteria</taxon>
        <taxon>Enterobacterales</taxon>
        <taxon>Yersiniaceae</taxon>
        <taxon>Yersinia</taxon>
    </lineage>
</organism>
<evidence type="ECO:0000313" key="8">
    <source>
        <dbReference type="Proteomes" id="UP000040578"/>
    </source>
</evidence>
<dbReference type="CDD" id="cd03023">
    <property type="entry name" value="DsbA_Com1_like"/>
    <property type="match status" value="1"/>
</dbReference>
<dbReference type="Proteomes" id="UP000040578">
    <property type="component" value="Unassembled WGS sequence"/>
</dbReference>
<dbReference type="PANTHER" id="PTHR13887:SF14">
    <property type="entry name" value="DISULFIDE BOND FORMATION PROTEIN D"/>
    <property type="match status" value="1"/>
</dbReference>
<evidence type="ECO:0000313" key="7">
    <source>
        <dbReference type="EMBL" id="CNE11273.1"/>
    </source>
</evidence>
<dbReference type="EMBL" id="CPYD01000002">
    <property type="protein sequence ID" value="CNE11273.1"/>
    <property type="molecule type" value="Genomic_DNA"/>
</dbReference>
<feature type="domain" description="Thioredoxin" evidence="6">
    <location>
        <begin position="45"/>
        <end position="237"/>
    </location>
</feature>
<evidence type="ECO:0000259" key="6">
    <source>
        <dbReference type="PROSITE" id="PS51352"/>
    </source>
</evidence>
<protein>
    <submittedName>
        <fullName evidence="7">Metal resistance protein</fullName>
    </submittedName>
</protein>
<dbReference type="InterPro" id="IPR041205">
    <property type="entry name" value="ScsC_N"/>
</dbReference>
<feature type="chain" id="PRO_5045038990" evidence="5">
    <location>
        <begin position="20"/>
        <end position="241"/>
    </location>
</feature>
<keyword evidence="1 5" id="KW-0732">Signal</keyword>
<sequence length="241" mass="26711">MMKIITLLVLSLITAPVFAAPFTPEQELRIKELIGETLISNPEILEKSVNAWQQKANDEQGKQLSTLIKAHEKDLYQDPGSPRLGAEKPKLTLVSFTDYNCPYCKTFDPLLEKIVKTYPQVALVIKPLPFKGESSVRSAQVALTLWQQHPEQFLPFHQRLMAKRGFHDAASIAAAEKKTGVVAVEPTEQSLNVLRTNLRLADQLGIQGTPATLVGDQMVPGAISYDQLEEIVKAQLAQAEK</sequence>
<evidence type="ECO:0000256" key="5">
    <source>
        <dbReference type="SAM" id="SignalP"/>
    </source>
</evidence>
<dbReference type="Pfam" id="PF18312">
    <property type="entry name" value="ScsC_N"/>
    <property type="match status" value="1"/>
</dbReference>
<name>A0ABM9S436_9GAMM</name>
<keyword evidence="8" id="KW-1185">Reference proteome</keyword>
<dbReference type="InterPro" id="IPR001853">
    <property type="entry name" value="DSBA-like_thioredoxin_dom"/>
</dbReference>
<dbReference type="InterPro" id="IPR017937">
    <property type="entry name" value="Thioredoxin_CS"/>
</dbReference>
<comment type="caution">
    <text evidence="7">The sequence shown here is derived from an EMBL/GenBank/DDBJ whole genome shotgun (WGS) entry which is preliminary data.</text>
</comment>
<gene>
    <name evidence="7" type="primary">bdbD</name>
    <name evidence="7" type="ORF">ERS137967_00780</name>
</gene>
<dbReference type="SUPFAM" id="SSF52833">
    <property type="entry name" value="Thioredoxin-like"/>
    <property type="match status" value="1"/>
</dbReference>
<proteinExistence type="predicted"/>
<evidence type="ECO:0000256" key="4">
    <source>
        <dbReference type="ARBA" id="ARBA00023284"/>
    </source>
</evidence>
<dbReference type="InterPro" id="IPR036249">
    <property type="entry name" value="Thioredoxin-like_sf"/>
</dbReference>
<dbReference type="PROSITE" id="PS51352">
    <property type="entry name" value="THIOREDOXIN_2"/>
    <property type="match status" value="1"/>
</dbReference>
<dbReference type="PROSITE" id="PS00194">
    <property type="entry name" value="THIOREDOXIN_1"/>
    <property type="match status" value="1"/>
</dbReference>
<dbReference type="Gene3D" id="3.40.30.10">
    <property type="entry name" value="Glutaredoxin"/>
    <property type="match status" value="1"/>
</dbReference>
<evidence type="ECO:0000256" key="1">
    <source>
        <dbReference type="ARBA" id="ARBA00022729"/>
    </source>
</evidence>